<dbReference type="InterPro" id="IPR012545">
    <property type="entry name" value="DUF1697"/>
</dbReference>
<dbReference type="PANTHER" id="PTHR36439">
    <property type="entry name" value="BLL4334 PROTEIN"/>
    <property type="match status" value="1"/>
</dbReference>
<protein>
    <submittedName>
        <fullName evidence="1">DUF1697 domain-containing protein</fullName>
    </submittedName>
</protein>
<dbReference type="RefSeq" id="WP_231440674.1">
    <property type="nucleotide sequence ID" value="NZ_JAJOMB010000005.1"/>
</dbReference>
<name>A0A9X1NA84_9ACTN</name>
<evidence type="ECO:0000313" key="2">
    <source>
        <dbReference type="Proteomes" id="UP001138997"/>
    </source>
</evidence>
<gene>
    <name evidence="1" type="ORF">LR394_11170</name>
</gene>
<proteinExistence type="predicted"/>
<dbReference type="SUPFAM" id="SSF160379">
    <property type="entry name" value="SP0830-like"/>
    <property type="match status" value="1"/>
</dbReference>
<dbReference type="PIRSF" id="PIRSF008502">
    <property type="entry name" value="UCP008502"/>
    <property type="match status" value="1"/>
</dbReference>
<dbReference type="AlphaFoldDB" id="A0A9X1NA84"/>
<dbReference type="Gene3D" id="3.30.70.1280">
    <property type="entry name" value="SP0830-like domains"/>
    <property type="match status" value="1"/>
</dbReference>
<reference evidence="1" key="1">
    <citation type="submission" date="2021-11" db="EMBL/GenBank/DDBJ databases">
        <title>Streptomyces corallinus and Kineosporia corallina sp. nov., two new coral-derived marine actinobacteria.</title>
        <authorList>
            <person name="Buangrab K."/>
            <person name="Sutthacheep M."/>
            <person name="Yeemin T."/>
            <person name="Harunari E."/>
            <person name="Igarashi Y."/>
            <person name="Sripreechasak P."/>
            <person name="Kanchanasin P."/>
            <person name="Tanasupawat S."/>
            <person name="Phongsopitanun W."/>
        </authorList>
    </citation>
    <scope>NUCLEOTIDE SEQUENCE</scope>
    <source>
        <strain evidence="1">JCM 31032</strain>
    </source>
</reference>
<dbReference type="Pfam" id="PF08002">
    <property type="entry name" value="DUF1697"/>
    <property type="match status" value="1"/>
</dbReference>
<dbReference type="Proteomes" id="UP001138997">
    <property type="component" value="Unassembled WGS sequence"/>
</dbReference>
<sequence length="172" mass="18289">MRLALLLRGVNLGGSRKLAMADLRALLADLGHTEVKTLMASGQAIVATERPPAEVAAELETRLLADVGLRTDVMVRSGAELSAIVAANPFPTADADGSRHAVVFLREPLEVQIDAAEYAPDELVAHGTELYLRLPNGFADSKLSIAVGKVKGSPATTRNWNTVKKLEVLTNP</sequence>
<evidence type="ECO:0000313" key="1">
    <source>
        <dbReference type="EMBL" id="MCD5311462.1"/>
    </source>
</evidence>
<dbReference type="EMBL" id="JAJOMB010000005">
    <property type="protein sequence ID" value="MCD5311462.1"/>
    <property type="molecule type" value="Genomic_DNA"/>
</dbReference>
<organism evidence="1 2">
    <name type="scientific">Kineosporia babensis</name>
    <dbReference type="NCBI Taxonomy" id="499548"/>
    <lineage>
        <taxon>Bacteria</taxon>
        <taxon>Bacillati</taxon>
        <taxon>Actinomycetota</taxon>
        <taxon>Actinomycetes</taxon>
        <taxon>Kineosporiales</taxon>
        <taxon>Kineosporiaceae</taxon>
        <taxon>Kineosporia</taxon>
    </lineage>
</organism>
<accession>A0A9X1NA84</accession>
<keyword evidence="2" id="KW-1185">Reference proteome</keyword>
<dbReference type="PANTHER" id="PTHR36439:SF1">
    <property type="entry name" value="DUF1697 DOMAIN-CONTAINING PROTEIN"/>
    <property type="match status" value="1"/>
</dbReference>
<comment type="caution">
    <text evidence="1">The sequence shown here is derived from an EMBL/GenBank/DDBJ whole genome shotgun (WGS) entry which is preliminary data.</text>
</comment>